<evidence type="ECO:0000313" key="2">
    <source>
        <dbReference type="Proteomes" id="UP000183832"/>
    </source>
</evidence>
<organism evidence="1 2">
    <name type="scientific">Clunio marinus</name>
    <dbReference type="NCBI Taxonomy" id="568069"/>
    <lineage>
        <taxon>Eukaryota</taxon>
        <taxon>Metazoa</taxon>
        <taxon>Ecdysozoa</taxon>
        <taxon>Arthropoda</taxon>
        <taxon>Hexapoda</taxon>
        <taxon>Insecta</taxon>
        <taxon>Pterygota</taxon>
        <taxon>Neoptera</taxon>
        <taxon>Endopterygota</taxon>
        <taxon>Diptera</taxon>
        <taxon>Nematocera</taxon>
        <taxon>Chironomoidea</taxon>
        <taxon>Chironomidae</taxon>
        <taxon>Clunio</taxon>
    </lineage>
</organism>
<evidence type="ECO:0000313" key="1">
    <source>
        <dbReference type="EMBL" id="CRL06545.1"/>
    </source>
</evidence>
<name>A0A1J1J6M8_9DIPT</name>
<sequence length="79" mass="9218">MEEESKKIVQNFVLTKVKFGIVFEFYHASQHLFTTMPHKCSFELKLKSVHSDLPTKSIFIQVMMENCLVISVARARRLT</sequence>
<protein>
    <submittedName>
        <fullName evidence="1">CLUMA_CG019725, isoform A</fullName>
    </submittedName>
</protein>
<proteinExistence type="predicted"/>
<reference evidence="1 2" key="1">
    <citation type="submission" date="2015-04" db="EMBL/GenBank/DDBJ databases">
        <authorList>
            <person name="Syromyatnikov M.Y."/>
            <person name="Popov V.N."/>
        </authorList>
    </citation>
    <scope>NUCLEOTIDE SEQUENCE [LARGE SCALE GENOMIC DNA]</scope>
</reference>
<accession>A0A1J1J6M8</accession>
<dbReference type="Proteomes" id="UP000183832">
    <property type="component" value="Unassembled WGS sequence"/>
</dbReference>
<dbReference type="AlphaFoldDB" id="A0A1J1J6M8"/>
<gene>
    <name evidence="1" type="ORF">CLUMA_CG019725</name>
</gene>
<dbReference type="EMBL" id="CVRI01000067">
    <property type="protein sequence ID" value="CRL06545.1"/>
    <property type="molecule type" value="Genomic_DNA"/>
</dbReference>
<keyword evidence="2" id="KW-1185">Reference proteome</keyword>